<keyword evidence="2" id="KW-0472">Membrane</keyword>
<protein>
    <recommendedName>
        <fullName evidence="8">LPS-assembly lipoprotein LptE</fullName>
    </recommendedName>
</protein>
<evidence type="ECO:0000256" key="2">
    <source>
        <dbReference type="ARBA" id="ARBA00023136"/>
    </source>
</evidence>
<keyword evidence="4" id="KW-0998">Cell outer membrane</keyword>
<gene>
    <name evidence="6" type="ORF">FLL45_13995</name>
</gene>
<organism evidence="6 7">
    <name type="scientific">Aliikangiella marina</name>
    <dbReference type="NCBI Taxonomy" id="1712262"/>
    <lineage>
        <taxon>Bacteria</taxon>
        <taxon>Pseudomonadati</taxon>
        <taxon>Pseudomonadota</taxon>
        <taxon>Gammaproteobacteria</taxon>
        <taxon>Oceanospirillales</taxon>
        <taxon>Pleioneaceae</taxon>
        <taxon>Aliikangiella</taxon>
    </lineage>
</organism>
<comment type="caution">
    <text evidence="6">The sequence shown here is derived from an EMBL/GenBank/DDBJ whole genome shotgun (WGS) entry which is preliminary data.</text>
</comment>
<dbReference type="InterPro" id="IPR007485">
    <property type="entry name" value="LPS_assembly_LptE"/>
</dbReference>
<proteinExistence type="predicted"/>
<evidence type="ECO:0000256" key="5">
    <source>
        <dbReference type="ARBA" id="ARBA00023288"/>
    </source>
</evidence>
<dbReference type="GO" id="GO:1990351">
    <property type="term" value="C:transporter complex"/>
    <property type="evidence" value="ECO:0007669"/>
    <property type="project" value="TreeGrafter"/>
</dbReference>
<evidence type="ECO:0000256" key="3">
    <source>
        <dbReference type="ARBA" id="ARBA00023139"/>
    </source>
</evidence>
<keyword evidence="5" id="KW-0449">Lipoprotein</keyword>
<keyword evidence="7" id="KW-1185">Reference proteome</keyword>
<dbReference type="EMBL" id="VIKR01000003">
    <property type="protein sequence ID" value="TQV73969.1"/>
    <property type="molecule type" value="Genomic_DNA"/>
</dbReference>
<dbReference type="PANTHER" id="PTHR38098:SF1">
    <property type="entry name" value="LPS-ASSEMBLY LIPOPROTEIN LPTE"/>
    <property type="match status" value="1"/>
</dbReference>
<dbReference type="GO" id="GO:0043165">
    <property type="term" value="P:Gram-negative-bacterium-type cell outer membrane assembly"/>
    <property type="evidence" value="ECO:0007669"/>
    <property type="project" value="InterPro"/>
</dbReference>
<dbReference type="PANTHER" id="PTHR38098">
    <property type="entry name" value="LPS-ASSEMBLY LIPOPROTEIN LPTE"/>
    <property type="match status" value="1"/>
</dbReference>
<evidence type="ECO:0000256" key="4">
    <source>
        <dbReference type="ARBA" id="ARBA00023237"/>
    </source>
</evidence>
<dbReference type="GO" id="GO:0015920">
    <property type="term" value="P:lipopolysaccharide transport"/>
    <property type="evidence" value="ECO:0007669"/>
    <property type="project" value="TreeGrafter"/>
</dbReference>
<dbReference type="Pfam" id="PF04390">
    <property type="entry name" value="LptE"/>
    <property type="match status" value="1"/>
</dbReference>
<reference evidence="6 7" key="1">
    <citation type="submission" date="2019-06" db="EMBL/GenBank/DDBJ databases">
        <title>Draft genome of Aliikangiella marina GYP-15.</title>
        <authorList>
            <person name="Wang G."/>
        </authorList>
    </citation>
    <scope>NUCLEOTIDE SEQUENCE [LARGE SCALE GENOMIC DNA]</scope>
    <source>
        <strain evidence="6 7">GYP-15</strain>
    </source>
</reference>
<keyword evidence="3" id="KW-0564">Palmitate</keyword>
<dbReference type="GO" id="GO:0019867">
    <property type="term" value="C:outer membrane"/>
    <property type="evidence" value="ECO:0007669"/>
    <property type="project" value="InterPro"/>
</dbReference>
<dbReference type="Gene3D" id="3.30.160.150">
    <property type="entry name" value="Lipoprotein like domain"/>
    <property type="match status" value="1"/>
</dbReference>
<dbReference type="OrthoDB" id="7349153at2"/>
<dbReference type="GO" id="GO:0001530">
    <property type="term" value="F:lipopolysaccharide binding"/>
    <property type="evidence" value="ECO:0007669"/>
    <property type="project" value="TreeGrafter"/>
</dbReference>
<evidence type="ECO:0000313" key="6">
    <source>
        <dbReference type="EMBL" id="TQV73969.1"/>
    </source>
</evidence>
<accession>A0A545T9T3</accession>
<evidence type="ECO:0000313" key="7">
    <source>
        <dbReference type="Proteomes" id="UP000317839"/>
    </source>
</evidence>
<dbReference type="AlphaFoldDB" id="A0A545T9T3"/>
<name>A0A545T9T3_9GAMM</name>
<dbReference type="Proteomes" id="UP000317839">
    <property type="component" value="Unassembled WGS sequence"/>
</dbReference>
<keyword evidence="1" id="KW-0732">Signal</keyword>
<evidence type="ECO:0008006" key="8">
    <source>
        <dbReference type="Google" id="ProtNLM"/>
    </source>
</evidence>
<evidence type="ECO:0000256" key="1">
    <source>
        <dbReference type="ARBA" id="ARBA00022729"/>
    </source>
</evidence>
<sequence>MNLNQLMLLSTQRKVGIKNAVLVGLCIILLSACGFKLRGVNSIQLSQKAIYIESESPYGLLENSLKRAFESSGANLTNSLDEAEVLLKLHALEFTTQGTSRDATGRANEIILRANLAYELRTDLSRNEIPGNQFSADEAEVQAKPLSTMKVARSFYQNYRNPVSEQTLRKQTEQEVIEELVRRLTLQVNWQLNKSATSVE</sequence>